<dbReference type="EMBL" id="JACEIK010004586">
    <property type="protein sequence ID" value="MCD9645883.1"/>
    <property type="molecule type" value="Genomic_DNA"/>
</dbReference>
<keyword evidence="2" id="KW-1185">Reference proteome</keyword>
<evidence type="ECO:0000313" key="2">
    <source>
        <dbReference type="Proteomes" id="UP000823775"/>
    </source>
</evidence>
<proteinExistence type="predicted"/>
<gene>
    <name evidence="1" type="ORF">HAX54_035202</name>
</gene>
<evidence type="ECO:0000313" key="1">
    <source>
        <dbReference type="EMBL" id="MCD9645883.1"/>
    </source>
</evidence>
<comment type="caution">
    <text evidence="1">The sequence shown here is derived from an EMBL/GenBank/DDBJ whole genome shotgun (WGS) entry which is preliminary data.</text>
</comment>
<dbReference type="Proteomes" id="UP000823775">
    <property type="component" value="Unassembled WGS sequence"/>
</dbReference>
<name>A0ABS8VF17_DATST</name>
<protein>
    <submittedName>
        <fullName evidence="1">Uncharacterized protein</fullName>
    </submittedName>
</protein>
<reference evidence="1 2" key="1">
    <citation type="journal article" date="2021" name="BMC Genomics">
        <title>Datura genome reveals duplications of psychoactive alkaloid biosynthetic genes and high mutation rate following tissue culture.</title>
        <authorList>
            <person name="Rajewski A."/>
            <person name="Carter-House D."/>
            <person name="Stajich J."/>
            <person name="Litt A."/>
        </authorList>
    </citation>
    <scope>NUCLEOTIDE SEQUENCE [LARGE SCALE GENOMIC DNA]</scope>
    <source>
        <strain evidence="1">AR-01</strain>
    </source>
</reference>
<accession>A0ABS8VF17</accession>
<sequence length="102" mass="12059">MVQKKIKDIDRKINHIFKPSERPSAFEHHTGDLEKIWDVWLESILPQSAKERATCMKTHTKKALDHRQCKEDLESLSCFLFVVLLFRCNQKNYARPEHHTGT</sequence>
<organism evidence="1 2">
    <name type="scientific">Datura stramonium</name>
    <name type="common">Jimsonweed</name>
    <name type="synonym">Common thornapple</name>
    <dbReference type="NCBI Taxonomy" id="4076"/>
    <lineage>
        <taxon>Eukaryota</taxon>
        <taxon>Viridiplantae</taxon>
        <taxon>Streptophyta</taxon>
        <taxon>Embryophyta</taxon>
        <taxon>Tracheophyta</taxon>
        <taxon>Spermatophyta</taxon>
        <taxon>Magnoliopsida</taxon>
        <taxon>eudicotyledons</taxon>
        <taxon>Gunneridae</taxon>
        <taxon>Pentapetalae</taxon>
        <taxon>asterids</taxon>
        <taxon>lamiids</taxon>
        <taxon>Solanales</taxon>
        <taxon>Solanaceae</taxon>
        <taxon>Solanoideae</taxon>
        <taxon>Datureae</taxon>
        <taxon>Datura</taxon>
    </lineage>
</organism>